<dbReference type="GO" id="GO:0006270">
    <property type="term" value="P:DNA replication initiation"/>
    <property type="evidence" value="ECO:0007669"/>
    <property type="project" value="TreeGrafter"/>
</dbReference>
<dbReference type="EMBL" id="JXJN01026422">
    <property type="status" value="NOT_ANNOTATED_CDS"/>
    <property type="molecule type" value="Genomic_DNA"/>
</dbReference>
<evidence type="ECO:0000256" key="2">
    <source>
        <dbReference type="ARBA" id="ARBA00022741"/>
    </source>
</evidence>
<dbReference type="EMBL" id="JXJN01026423">
    <property type="status" value="NOT_ANNOTATED_CDS"/>
    <property type="molecule type" value="Genomic_DNA"/>
</dbReference>
<evidence type="ECO:0000256" key="1">
    <source>
        <dbReference type="ARBA" id="ARBA00012551"/>
    </source>
</evidence>
<evidence type="ECO:0000256" key="3">
    <source>
        <dbReference type="ARBA" id="ARBA00022840"/>
    </source>
</evidence>
<dbReference type="InterPro" id="IPR001208">
    <property type="entry name" value="MCM_dom"/>
</dbReference>
<proteinExistence type="predicted"/>
<dbReference type="GO" id="GO:0043138">
    <property type="term" value="F:3'-5' DNA helicase activity"/>
    <property type="evidence" value="ECO:0007669"/>
    <property type="project" value="TreeGrafter"/>
</dbReference>
<dbReference type="PROSITE" id="PS50051">
    <property type="entry name" value="MCM_2"/>
    <property type="match status" value="1"/>
</dbReference>
<feature type="domain" description="MCM C-terminal AAA(+) ATPase" evidence="4">
    <location>
        <begin position="37"/>
        <end position="74"/>
    </location>
</feature>
<dbReference type="InterPro" id="IPR018525">
    <property type="entry name" value="MCM_CS"/>
</dbReference>
<dbReference type="PROSITE" id="PS00847">
    <property type="entry name" value="MCM_1"/>
    <property type="match status" value="1"/>
</dbReference>
<dbReference type="Proteomes" id="UP000092460">
    <property type="component" value="Unassembled WGS sequence"/>
</dbReference>
<dbReference type="GO" id="GO:0042555">
    <property type="term" value="C:MCM complex"/>
    <property type="evidence" value="ECO:0007669"/>
    <property type="project" value="TreeGrafter"/>
</dbReference>
<dbReference type="EC" id="3.6.4.12" evidence="1"/>
<dbReference type="EnsemblMetazoa" id="GPPI050174-RA">
    <property type="protein sequence ID" value="GPPI050174-PA"/>
    <property type="gene ID" value="GPPI050174"/>
</dbReference>
<dbReference type="InterPro" id="IPR027417">
    <property type="entry name" value="P-loop_NTPase"/>
</dbReference>
<sequence>MNTTSIQSPRQNAKLTSLLLLPTINPKERLISKTYHRNVVMKGGAMVLADGGIVCVDEFDKMREGDRKNKYDNT</sequence>
<evidence type="ECO:0000313" key="5">
    <source>
        <dbReference type="EnsemblMetazoa" id="GPPI050174-PA"/>
    </source>
</evidence>
<dbReference type="Pfam" id="PF00493">
    <property type="entry name" value="MCM"/>
    <property type="match status" value="1"/>
</dbReference>
<dbReference type="GO" id="GO:0005524">
    <property type="term" value="F:ATP binding"/>
    <property type="evidence" value="ECO:0007669"/>
    <property type="project" value="UniProtKB-KW"/>
</dbReference>
<reference evidence="5" key="2">
    <citation type="submission" date="2020-05" db="UniProtKB">
        <authorList>
            <consortium name="EnsemblMetazoa"/>
        </authorList>
    </citation>
    <scope>IDENTIFICATION</scope>
    <source>
        <strain evidence="5">IAEA</strain>
    </source>
</reference>
<evidence type="ECO:0000313" key="6">
    <source>
        <dbReference type="Proteomes" id="UP000092460"/>
    </source>
</evidence>
<keyword evidence="2" id="KW-0547">Nucleotide-binding</keyword>
<organism evidence="5 6">
    <name type="scientific">Glossina palpalis gambiensis</name>
    <dbReference type="NCBI Taxonomy" id="67801"/>
    <lineage>
        <taxon>Eukaryota</taxon>
        <taxon>Metazoa</taxon>
        <taxon>Ecdysozoa</taxon>
        <taxon>Arthropoda</taxon>
        <taxon>Hexapoda</taxon>
        <taxon>Insecta</taxon>
        <taxon>Pterygota</taxon>
        <taxon>Neoptera</taxon>
        <taxon>Endopterygota</taxon>
        <taxon>Diptera</taxon>
        <taxon>Brachycera</taxon>
        <taxon>Muscomorpha</taxon>
        <taxon>Hippoboscoidea</taxon>
        <taxon>Glossinidae</taxon>
        <taxon>Glossina</taxon>
    </lineage>
</organism>
<name>A0A1B0C643_9MUSC</name>
<dbReference type="Gene3D" id="3.40.50.300">
    <property type="entry name" value="P-loop containing nucleotide triphosphate hydrolases"/>
    <property type="match status" value="1"/>
</dbReference>
<dbReference type="GO" id="GO:0003697">
    <property type="term" value="F:single-stranded DNA binding"/>
    <property type="evidence" value="ECO:0007669"/>
    <property type="project" value="TreeGrafter"/>
</dbReference>
<dbReference type="GO" id="GO:0000727">
    <property type="term" value="P:double-strand break repair via break-induced replication"/>
    <property type="evidence" value="ECO:0007669"/>
    <property type="project" value="TreeGrafter"/>
</dbReference>
<keyword evidence="6" id="KW-1185">Reference proteome</keyword>
<keyword evidence="3" id="KW-0067">ATP-binding</keyword>
<dbReference type="VEuPathDB" id="VectorBase:GPPI050174"/>
<dbReference type="GO" id="GO:0005634">
    <property type="term" value="C:nucleus"/>
    <property type="evidence" value="ECO:0007669"/>
    <property type="project" value="TreeGrafter"/>
</dbReference>
<evidence type="ECO:0000259" key="4">
    <source>
        <dbReference type="PROSITE" id="PS50051"/>
    </source>
</evidence>
<dbReference type="STRING" id="67801.A0A1B0C643"/>
<accession>A0A1B0C643</accession>
<dbReference type="PANTHER" id="PTHR11630:SF42">
    <property type="entry name" value="DNA REPLICATION LICENSING FACTOR MCM5"/>
    <property type="match status" value="1"/>
</dbReference>
<dbReference type="GO" id="GO:0017116">
    <property type="term" value="F:single-stranded DNA helicase activity"/>
    <property type="evidence" value="ECO:0007669"/>
    <property type="project" value="TreeGrafter"/>
</dbReference>
<dbReference type="PANTHER" id="PTHR11630">
    <property type="entry name" value="DNA REPLICATION LICENSING FACTOR MCM FAMILY MEMBER"/>
    <property type="match status" value="1"/>
</dbReference>
<protein>
    <recommendedName>
        <fullName evidence="1">DNA helicase</fullName>
        <ecNumber evidence="1">3.6.4.12</ecNumber>
    </recommendedName>
</protein>
<dbReference type="InterPro" id="IPR031327">
    <property type="entry name" value="MCM"/>
</dbReference>
<dbReference type="AlphaFoldDB" id="A0A1B0C643"/>
<reference evidence="6" key="1">
    <citation type="submission" date="2015-01" db="EMBL/GenBank/DDBJ databases">
        <authorList>
            <person name="Aksoy S."/>
            <person name="Warren W."/>
            <person name="Wilson R.K."/>
        </authorList>
    </citation>
    <scope>NUCLEOTIDE SEQUENCE [LARGE SCALE GENOMIC DNA]</scope>
    <source>
        <strain evidence="6">IAEA</strain>
    </source>
</reference>